<keyword evidence="2 4" id="KW-0378">Hydrolase</keyword>
<organism evidence="10 11">
    <name type="scientific">Symbiodinium natans</name>
    <dbReference type="NCBI Taxonomy" id="878477"/>
    <lineage>
        <taxon>Eukaryota</taxon>
        <taxon>Sar</taxon>
        <taxon>Alveolata</taxon>
        <taxon>Dinophyceae</taxon>
        <taxon>Suessiales</taxon>
        <taxon>Symbiodiniaceae</taxon>
        <taxon>Symbiodinium</taxon>
    </lineage>
</organism>
<keyword evidence="6" id="KW-0472">Membrane</keyword>
<proteinExistence type="inferred from homology"/>
<evidence type="ECO:0000259" key="8">
    <source>
        <dbReference type="Pfam" id="PF14008"/>
    </source>
</evidence>
<feature type="domain" description="Purple acid phosphatase C-terminal" evidence="8">
    <location>
        <begin position="397"/>
        <end position="453"/>
    </location>
</feature>
<dbReference type="EMBL" id="CAJNDS010002329">
    <property type="protein sequence ID" value="CAE7435829.1"/>
    <property type="molecule type" value="Genomic_DNA"/>
</dbReference>
<gene>
    <name evidence="10" type="primary">PAP22</name>
    <name evidence="10" type="ORF">SNAT2548_LOCUS23679</name>
</gene>
<accession>A0A812RG62</accession>
<feature type="signal peptide" evidence="4">
    <location>
        <begin position="1"/>
        <end position="16"/>
    </location>
</feature>
<keyword evidence="6" id="KW-1133">Transmembrane helix</keyword>
<keyword evidence="11" id="KW-1185">Reference proteome</keyword>
<dbReference type="InterPro" id="IPR008963">
    <property type="entry name" value="Purple_acid_Pase-like_N"/>
</dbReference>
<dbReference type="InterPro" id="IPR015914">
    <property type="entry name" value="PAPs_N"/>
</dbReference>
<feature type="region of interest" description="Disordered" evidence="5">
    <location>
        <begin position="551"/>
        <end position="573"/>
    </location>
</feature>
<evidence type="ECO:0000256" key="1">
    <source>
        <dbReference type="ARBA" id="ARBA00022729"/>
    </source>
</evidence>
<evidence type="ECO:0000256" key="3">
    <source>
        <dbReference type="ARBA" id="ARBA00023180"/>
    </source>
</evidence>
<feature type="domain" description="Purple acid phosphatase N-terminal" evidence="9">
    <location>
        <begin position="19"/>
        <end position="132"/>
    </location>
</feature>
<dbReference type="InterPro" id="IPR039331">
    <property type="entry name" value="PAPs-like"/>
</dbReference>
<dbReference type="InterPro" id="IPR041792">
    <property type="entry name" value="MPP_PAP"/>
</dbReference>
<keyword evidence="6" id="KW-0812">Transmembrane</keyword>
<evidence type="ECO:0000313" key="10">
    <source>
        <dbReference type="EMBL" id="CAE7435829.1"/>
    </source>
</evidence>
<dbReference type="PANTHER" id="PTHR22953">
    <property type="entry name" value="ACID PHOSPHATASE RELATED"/>
    <property type="match status" value="1"/>
</dbReference>
<name>A0A812RG62_9DINO</name>
<dbReference type="EC" id="3.1.3.2" evidence="4"/>
<dbReference type="InterPro" id="IPR029052">
    <property type="entry name" value="Metallo-depent_PP-like"/>
</dbReference>
<evidence type="ECO:0000256" key="2">
    <source>
        <dbReference type="ARBA" id="ARBA00022801"/>
    </source>
</evidence>
<reference evidence="10" key="1">
    <citation type="submission" date="2021-02" db="EMBL/GenBank/DDBJ databases">
        <authorList>
            <person name="Dougan E. K."/>
            <person name="Rhodes N."/>
            <person name="Thang M."/>
            <person name="Chan C."/>
        </authorList>
    </citation>
    <scope>NUCLEOTIDE SEQUENCE</scope>
</reference>
<keyword evidence="3" id="KW-0325">Glycoprotein</keyword>
<feature type="transmembrane region" description="Helical" evidence="6">
    <location>
        <begin position="517"/>
        <end position="537"/>
    </location>
</feature>
<comment type="catalytic activity">
    <reaction evidence="4">
        <text>a phosphate monoester + H2O = an alcohol + phosphate</text>
        <dbReference type="Rhea" id="RHEA:15017"/>
        <dbReference type="ChEBI" id="CHEBI:15377"/>
        <dbReference type="ChEBI" id="CHEBI:30879"/>
        <dbReference type="ChEBI" id="CHEBI:43474"/>
        <dbReference type="ChEBI" id="CHEBI:67140"/>
        <dbReference type="EC" id="3.1.3.2"/>
    </reaction>
</comment>
<evidence type="ECO:0000313" key="11">
    <source>
        <dbReference type="Proteomes" id="UP000604046"/>
    </source>
</evidence>
<dbReference type="Pfam" id="PF14008">
    <property type="entry name" value="Metallophos_C"/>
    <property type="match status" value="1"/>
</dbReference>
<dbReference type="Pfam" id="PF16656">
    <property type="entry name" value="Pur_ac_phosph_N"/>
    <property type="match status" value="1"/>
</dbReference>
<dbReference type="SUPFAM" id="SSF56300">
    <property type="entry name" value="Metallo-dependent phosphatases"/>
    <property type="match status" value="1"/>
</dbReference>
<evidence type="ECO:0000256" key="6">
    <source>
        <dbReference type="SAM" id="Phobius"/>
    </source>
</evidence>
<dbReference type="GO" id="GO:0003993">
    <property type="term" value="F:acid phosphatase activity"/>
    <property type="evidence" value="ECO:0007669"/>
    <property type="project" value="UniProtKB-EC"/>
</dbReference>
<sequence length="573" mass="63328">MLLEIVWLCLAWSSDAFVPTQVSLAAGSHADSTISITWLTDDDRDDPTSCAEVAVVHVRGPIADQSEHARMAPGLHVVGTCSRYSLGSAPELFGNYTSGRIHTVQVNGLVAGSTYAYTLFGDSPSTTRHFKTLPASEEPEPRKADPRFPFVLGVIGDLGQTADSQETVRHLDADPSLQILLHAGDMAYADTESKRWDSYGLKVEPLSSRLQWMVCPGNHEIESDYYTGESFKAYEARFAMPSVQPVESLPSTKQIGCKHPFPAKPHKGPDCTPSVFSGGYDWGNSFYAFDAGPARVISLNSYANTGPQSAQLNWLREELEALARRRSSTPWLIVMMHCPFYSSNAAHHEERQTTLMRDIHGFEDLLQKHAAAVVISGHVHAYERTHPVYRNVTKPGAPTYIVVGDGGNREGHAKDYLPQPSWSAFRNGLTFGHGRLVIANKTHMQWEWWTNDDTLPPAMNKERAARRAADLELSGSIFDVDSPWRSPLPQRSAVDSVWIRNPYRDPPPRSRFANASLWALGLVSVSSAVLAFLVIAVQRCRRRRLAAQPVQSSQSINSAEMQSTSSSRTLLDS</sequence>
<dbReference type="GO" id="GO:0046872">
    <property type="term" value="F:metal ion binding"/>
    <property type="evidence" value="ECO:0007669"/>
    <property type="project" value="InterPro"/>
</dbReference>
<comment type="similarity">
    <text evidence="4">Belongs to the metallophosphoesterase superfamily. Purple acid phosphatase family.</text>
</comment>
<evidence type="ECO:0000256" key="4">
    <source>
        <dbReference type="RuleBase" id="RU361203"/>
    </source>
</evidence>
<protein>
    <recommendedName>
        <fullName evidence="4">Purple acid phosphatase</fullName>
        <ecNumber evidence="4">3.1.3.2</ecNumber>
    </recommendedName>
</protein>
<comment type="caution">
    <text evidence="10">The sequence shown here is derived from an EMBL/GenBank/DDBJ whole genome shotgun (WGS) entry which is preliminary data.</text>
</comment>
<keyword evidence="1 4" id="KW-0732">Signal</keyword>
<dbReference type="CDD" id="cd00839">
    <property type="entry name" value="MPP_PAPs"/>
    <property type="match status" value="1"/>
</dbReference>
<dbReference type="Gene3D" id="2.60.40.380">
    <property type="entry name" value="Purple acid phosphatase-like, N-terminal"/>
    <property type="match status" value="1"/>
</dbReference>
<dbReference type="Proteomes" id="UP000604046">
    <property type="component" value="Unassembled WGS sequence"/>
</dbReference>
<feature type="domain" description="Calcineurin-like phosphoesterase" evidence="7">
    <location>
        <begin position="152"/>
        <end position="382"/>
    </location>
</feature>
<dbReference type="OrthoDB" id="45007at2759"/>
<dbReference type="SUPFAM" id="SSF49363">
    <property type="entry name" value="Purple acid phosphatase, N-terminal domain"/>
    <property type="match status" value="1"/>
</dbReference>
<evidence type="ECO:0000259" key="7">
    <source>
        <dbReference type="Pfam" id="PF00149"/>
    </source>
</evidence>
<dbReference type="InterPro" id="IPR025733">
    <property type="entry name" value="PAPs_C"/>
</dbReference>
<dbReference type="Pfam" id="PF00149">
    <property type="entry name" value="Metallophos"/>
    <property type="match status" value="1"/>
</dbReference>
<dbReference type="InterPro" id="IPR004843">
    <property type="entry name" value="Calcineurin-like_PHP"/>
</dbReference>
<dbReference type="Gene3D" id="3.60.21.10">
    <property type="match status" value="1"/>
</dbReference>
<evidence type="ECO:0000256" key="5">
    <source>
        <dbReference type="SAM" id="MobiDB-lite"/>
    </source>
</evidence>
<evidence type="ECO:0000259" key="9">
    <source>
        <dbReference type="Pfam" id="PF16656"/>
    </source>
</evidence>
<dbReference type="PANTHER" id="PTHR22953:SF153">
    <property type="entry name" value="PURPLE ACID PHOSPHATASE"/>
    <property type="match status" value="1"/>
</dbReference>
<dbReference type="AlphaFoldDB" id="A0A812RG62"/>
<feature type="chain" id="PRO_5033109358" description="Purple acid phosphatase" evidence="4">
    <location>
        <begin position="17"/>
        <end position="573"/>
    </location>
</feature>